<sequence>MSNEQRIHSILSAVSLDSTITSYPTFDLQDLNTVVDLDFDLPTNLRLGHLVEKIVSKLIRTSSNYEMIYENIQIKKDEKTIGEIDFIIEQTFSKRHIHLELAYKFYLLDPSISKTLIKNWIGPNRNDSLFEKLEKLKNKQFPLLHNAVTAETLKNLKIELIEQQLCLLASLYIPYDYKTKLPPEYQKAVKGHYMNFETFVNQNSAEYEYYLPFKKEWGIDPVSNKTWCDLESTLEQLKTNLEEKQAPLCWQKKGDEYVQFFIVWW</sequence>
<dbReference type="Proteomes" id="UP001568894">
    <property type="component" value="Unassembled WGS sequence"/>
</dbReference>
<dbReference type="EMBL" id="JASMRN010000003">
    <property type="protein sequence ID" value="MEZ7514658.1"/>
    <property type="molecule type" value="Genomic_DNA"/>
</dbReference>
<accession>A0ABV4KAH6</accession>
<dbReference type="RefSeq" id="WP_371568649.1">
    <property type="nucleotide sequence ID" value="NZ_JASMRN010000003.1"/>
</dbReference>
<name>A0ABV4KAH6_9FLAO</name>
<dbReference type="Pfam" id="PF08907">
    <property type="entry name" value="DUF1853"/>
    <property type="match status" value="1"/>
</dbReference>
<proteinExistence type="predicted"/>
<gene>
    <name evidence="1" type="ORF">QO192_05090</name>
</gene>
<dbReference type="InterPro" id="IPR015003">
    <property type="entry name" value="DUF1853"/>
</dbReference>
<comment type="caution">
    <text evidence="1">The sequence shown here is derived from an EMBL/GenBank/DDBJ whole genome shotgun (WGS) entry which is preliminary data.</text>
</comment>
<protein>
    <submittedName>
        <fullName evidence="1">DUF1853 family protein</fullName>
    </submittedName>
</protein>
<organism evidence="1 2">
    <name type="scientific">Flavobacterium frigidarium</name>
    <dbReference type="NCBI Taxonomy" id="99286"/>
    <lineage>
        <taxon>Bacteria</taxon>
        <taxon>Pseudomonadati</taxon>
        <taxon>Bacteroidota</taxon>
        <taxon>Flavobacteriia</taxon>
        <taxon>Flavobacteriales</taxon>
        <taxon>Flavobacteriaceae</taxon>
        <taxon>Flavobacterium</taxon>
    </lineage>
</organism>
<reference evidence="1 2" key="1">
    <citation type="submission" date="2023-05" db="EMBL/GenBank/DDBJ databases">
        <title>Adaptations of aquatic viruses from atmosphere-close ecosystems of the Central Arctic Ocean.</title>
        <authorList>
            <person name="Rahlff J."/>
            <person name="Holmfeldt K."/>
        </authorList>
    </citation>
    <scope>NUCLEOTIDE SEQUENCE [LARGE SCALE GENOMIC DNA]</scope>
    <source>
        <strain evidence="1 2">Arc14</strain>
    </source>
</reference>
<keyword evidence="2" id="KW-1185">Reference proteome</keyword>
<evidence type="ECO:0000313" key="1">
    <source>
        <dbReference type="EMBL" id="MEZ7514658.1"/>
    </source>
</evidence>
<evidence type="ECO:0000313" key="2">
    <source>
        <dbReference type="Proteomes" id="UP001568894"/>
    </source>
</evidence>